<feature type="domain" description="Alanine racemase N-terminal" evidence="4">
    <location>
        <begin position="6"/>
        <end position="220"/>
    </location>
</feature>
<dbReference type="RefSeq" id="WP_107533061.1">
    <property type="nucleotide sequence ID" value="NZ_PZEV01000006.1"/>
</dbReference>
<evidence type="ECO:0000256" key="1">
    <source>
        <dbReference type="ARBA" id="ARBA00001933"/>
    </source>
</evidence>
<evidence type="ECO:0000256" key="3">
    <source>
        <dbReference type="ARBA" id="ARBA00023235"/>
    </source>
</evidence>
<dbReference type="Proteomes" id="UP000240717">
    <property type="component" value="Unassembled WGS sequence"/>
</dbReference>
<keyword evidence="2" id="KW-0663">Pyridoxal phosphate</keyword>
<evidence type="ECO:0000313" key="5">
    <source>
        <dbReference type="EMBL" id="PTI51974.1"/>
    </source>
</evidence>
<comment type="cofactor">
    <cofactor evidence="1">
        <name>pyridoxal 5'-phosphate</name>
        <dbReference type="ChEBI" id="CHEBI:597326"/>
    </cofactor>
</comment>
<dbReference type="GO" id="GO:0030170">
    <property type="term" value="F:pyridoxal phosphate binding"/>
    <property type="evidence" value="ECO:0007669"/>
    <property type="project" value="TreeGrafter"/>
</dbReference>
<proteinExistence type="predicted"/>
<reference evidence="5 6" key="1">
    <citation type="journal article" date="2016" name="Front. Microbiol.">
        <title>Comprehensive Phylogenetic Analysis of Bovine Non-aureus Staphylococci Species Based on Whole-Genome Sequencing.</title>
        <authorList>
            <person name="Naushad S."/>
            <person name="Barkema H.W."/>
            <person name="Luby C."/>
            <person name="Condas L.A."/>
            <person name="Nobrega D.B."/>
            <person name="Carson D.A."/>
            <person name="De Buck J."/>
        </authorList>
    </citation>
    <scope>NUCLEOTIDE SEQUENCE [LARGE SCALE GENOMIC DNA]</scope>
    <source>
        <strain evidence="5 6">SNUC 2993</strain>
    </source>
</reference>
<sequence>MANININLSKIQYNAKVLQTILDAKHIQFTPVIKSIAGDRQIVQKLIDLGITHFADSRLENIRQLTDFDCSFTILRSTQLSQLDNMIKNAQISIQTELNTILELNRIAEQLNLKHQVILMVDWKDGREGVLTYDVVKYIETILNLSHIQLIGLSFNFMCFKSGTPIEDDVFMINKFVSAIEREIGYRMKIVSGGNSSMLPLTMYNDLGKINELRIGETLFRGVDTTTDKPVSHLYQDAIVLEAEILEIKPRMNSHTKQSYLQAIVDIGYIDTDTTHINPIANDIQIIGASSDHLMIDLNNQDHYQIGNKIQFQLSYEALSRSMYNKNLEKVYATDTKVETMIHSFNAPFCSIHNIKSNI</sequence>
<dbReference type="CDD" id="cd06815">
    <property type="entry name" value="PLPDE_III_AR_like_1"/>
    <property type="match status" value="1"/>
</dbReference>
<dbReference type="AlphaFoldDB" id="A0A2T4Q2A9"/>
<name>A0A2T4Q2A9_STAWA</name>
<dbReference type="GO" id="GO:0005829">
    <property type="term" value="C:cytosol"/>
    <property type="evidence" value="ECO:0007669"/>
    <property type="project" value="TreeGrafter"/>
</dbReference>
<evidence type="ECO:0000313" key="6">
    <source>
        <dbReference type="Proteomes" id="UP000240717"/>
    </source>
</evidence>
<dbReference type="InterPro" id="IPR029066">
    <property type="entry name" value="PLP-binding_barrel"/>
</dbReference>
<dbReference type="InterPro" id="IPR000821">
    <property type="entry name" value="Ala_racemase"/>
</dbReference>
<dbReference type="Gene3D" id="3.20.20.10">
    <property type="entry name" value="Alanine racemase"/>
    <property type="match status" value="1"/>
</dbReference>
<dbReference type="Pfam" id="PF01168">
    <property type="entry name" value="Ala_racemase_N"/>
    <property type="match status" value="1"/>
</dbReference>
<protein>
    <submittedName>
        <fullName evidence="5">Alanine racemase</fullName>
    </submittedName>
</protein>
<dbReference type="SUPFAM" id="SSF51419">
    <property type="entry name" value="PLP-binding barrel"/>
    <property type="match status" value="1"/>
</dbReference>
<dbReference type="GO" id="GO:0008784">
    <property type="term" value="F:alanine racemase activity"/>
    <property type="evidence" value="ECO:0007669"/>
    <property type="project" value="TreeGrafter"/>
</dbReference>
<dbReference type="STRING" id="1194526.A284_03595"/>
<organism evidence="5 6">
    <name type="scientific">Staphylococcus warneri</name>
    <dbReference type="NCBI Taxonomy" id="1292"/>
    <lineage>
        <taxon>Bacteria</taxon>
        <taxon>Bacillati</taxon>
        <taxon>Bacillota</taxon>
        <taxon>Bacilli</taxon>
        <taxon>Bacillales</taxon>
        <taxon>Staphylococcaceae</taxon>
        <taxon>Staphylococcus</taxon>
    </lineage>
</organism>
<dbReference type="PANTHER" id="PTHR30511">
    <property type="entry name" value="ALANINE RACEMASE"/>
    <property type="match status" value="1"/>
</dbReference>
<accession>A0A2T4Q2A9</accession>
<dbReference type="InterPro" id="IPR001608">
    <property type="entry name" value="Ala_racemase_N"/>
</dbReference>
<gene>
    <name evidence="5" type="ORF">BU085_02690</name>
</gene>
<comment type="caution">
    <text evidence="5">The sequence shown here is derived from an EMBL/GenBank/DDBJ whole genome shotgun (WGS) entry which is preliminary data.</text>
</comment>
<keyword evidence="3" id="KW-0413">Isomerase</keyword>
<dbReference type="EMBL" id="PZEV01000006">
    <property type="protein sequence ID" value="PTI51974.1"/>
    <property type="molecule type" value="Genomic_DNA"/>
</dbReference>
<dbReference type="PANTHER" id="PTHR30511:SF3">
    <property type="entry name" value="LYSINE RACEMASE"/>
    <property type="match status" value="1"/>
</dbReference>
<evidence type="ECO:0000259" key="4">
    <source>
        <dbReference type="Pfam" id="PF01168"/>
    </source>
</evidence>
<evidence type="ECO:0000256" key="2">
    <source>
        <dbReference type="ARBA" id="ARBA00022898"/>
    </source>
</evidence>